<evidence type="ECO:0000313" key="2">
    <source>
        <dbReference type="Proteomes" id="UP001234297"/>
    </source>
</evidence>
<protein>
    <submittedName>
        <fullName evidence="1">Uncharacterized protein</fullName>
    </submittedName>
</protein>
<reference evidence="1 2" key="1">
    <citation type="journal article" date="2022" name="Hortic Res">
        <title>A haplotype resolved chromosomal level avocado genome allows analysis of novel avocado genes.</title>
        <authorList>
            <person name="Nath O."/>
            <person name="Fletcher S.J."/>
            <person name="Hayward A."/>
            <person name="Shaw L.M."/>
            <person name="Masouleh A.K."/>
            <person name="Furtado A."/>
            <person name="Henry R.J."/>
            <person name="Mitter N."/>
        </authorList>
    </citation>
    <scope>NUCLEOTIDE SEQUENCE [LARGE SCALE GENOMIC DNA]</scope>
    <source>
        <strain evidence="2">cv. Hass</strain>
    </source>
</reference>
<gene>
    <name evidence="1" type="ORF">MRB53_017887</name>
</gene>
<dbReference type="Proteomes" id="UP001234297">
    <property type="component" value="Chromosome 5"/>
</dbReference>
<evidence type="ECO:0000313" key="1">
    <source>
        <dbReference type="EMBL" id="KAJ8641193.1"/>
    </source>
</evidence>
<organism evidence="1 2">
    <name type="scientific">Persea americana</name>
    <name type="common">Avocado</name>
    <dbReference type="NCBI Taxonomy" id="3435"/>
    <lineage>
        <taxon>Eukaryota</taxon>
        <taxon>Viridiplantae</taxon>
        <taxon>Streptophyta</taxon>
        <taxon>Embryophyta</taxon>
        <taxon>Tracheophyta</taxon>
        <taxon>Spermatophyta</taxon>
        <taxon>Magnoliopsida</taxon>
        <taxon>Magnoliidae</taxon>
        <taxon>Laurales</taxon>
        <taxon>Lauraceae</taxon>
        <taxon>Persea</taxon>
    </lineage>
</organism>
<proteinExistence type="predicted"/>
<keyword evidence="2" id="KW-1185">Reference proteome</keyword>
<comment type="caution">
    <text evidence="1">The sequence shown here is derived from an EMBL/GenBank/DDBJ whole genome shotgun (WGS) entry which is preliminary data.</text>
</comment>
<accession>A0ACC2M729</accession>
<name>A0ACC2M729_PERAE</name>
<dbReference type="EMBL" id="CM056813">
    <property type="protein sequence ID" value="KAJ8641193.1"/>
    <property type="molecule type" value="Genomic_DNA"/>
</dbReference>
<sequence>MGREKKACFFCNRPEQGRILAGILERDIQVHNYHLIASAVWHLIGYDVLLREECHLPRDPDCNLASSFGGFSEAWLLQSGVLHLFAADYSGHIASLTLRKIKNKNLCLSRTESIGGTIWCSACSILYM</sequence>